<feature type="non-terminal residue" evidence="1">
    <location>
        <position position="1"/>
    </location>
</feature>
<organism evidence="1">
    <name type="scientific">Tanacetum cinerariifolium</name>
    <name type="common">Dalmatian daisy</name>
    <name type="synonym">Chrysanthemum cinerariifolium</name>
    <dbReference type="NCBI Taxonomy" id="118510"/>
    <lineage>
        <taxon>Eukaryota</taxon>
        <taxon>Viridiplantae</taxon>
        <taxon>Streptophyta</taxon>
        <taxon>Embryophyta</taxon>
        <taxon>Tracheophyta</taxon>
        <taxon>Spermatophyta</taxon>
        <taxon>Magnoliopsida</taxon>
        <taxon>eudicotyledons</taxon>
        <taxon>Gunneridae</taxon>
        <taxon>Pentapetalae</taxon>
        <taxon>asterids</taxon>
        <taxon>campanulids</taxon>
        <taxon>Asterales</taxon>
        <taxon>Asteraceae</taxon>
        <taxon>Asteroideae</taxon>
        <taxon>Anthemideae</taxon>
        <taxon>Anthemidinae</taxon>
        <taxon>Tanacetum</taxon>
    </lineage>
</organism>
<accession>A0A699KDA3</accession>
<dbReference type="AlphaFoldDB" id="A0A699KDA3"/>
<protein>
    <submittedName>
        <fullName evidence="1">Uncharacterized protein</fullName>
    </submittedName>
</protein>
<reference evidence="1" key="1">
    <citation type="journal article" date="2019" name="Sci. Rep.">
        <title>Draft genome of Tanacetum cinerariifolium, the natural source of mosquito coil.</title>
        <authorList>
            <person name="Yamashiro T."/>
            <person name="Shiraishi A."/>
            <person name="Satake H."/>
            <person name="Nakayama K."/>
        </authorList>
    </citation>
    <scope>NUCLEOTIDE SEQUENCE</scope>
</reference>
<gene>
    <name evidence="1" type="ORF">Tci_659218</name>
</gene>
<dbReference type="EMBL" id="BKCJ010504659">
    <property type="protein sequence ID" value="GFA87246.1"/>
    <property type="molecule type" value="Genomic_DNA"/>
</dbReference>
<comment type="caution">
    <text evidence="1">The sequence shown here is derived from an EMBL/GenBank/DDBJ whole genome shotgun (WGS) entry which is preliminary data.</text>
</comment>
<name>A0A699KDA3_TANCI</name>
<evidence type="ECO:0000313" key="1">
    <source>
        <dbReference type="EMBL" id="GFA87246.1"/>
    </source>
</evidence>
<sequence>YSPGHDDLGHCNHRVGASNNTMAQDLSSMLGEHVWPTDKGDNNYFQVEKDHLHDTTVCAFPIKDSRPVVKGRLSVRNKWRRVLNTGYAELDTGLGQEINMRARRVA</sequence>
<proteinExistence type="predicted"/>